<gene>
    <name evidence="1" type="ORF">Sjap_011327</name>
</gene>
<sequence>MRKKAIFFNDGVDDIAGSQRWRMAEGWHRRRFKQLEYVRWYASTTGCGCHDGMEGIAAATGDWAFGVKMANEVLQHLTIFGSTAQSGVPYIRWQLISSCKESGKRWFIKVQCDDNNETFLTRDKNSKN</sequence>
<proteinExistence type="predicted"/>
<accession>A0AAP0P7B3</accession>
<keyword evidence="2" id="KW-1185">Reference proteome</keyword>
<dbReference type="AlphaFoldDB" id="A0AAP0P7B3"/>
<dbReference type="EMBL" id="JBBNAE010000004">
    <property type="protein sequence ID" value="KAK9130840.1"/>
    <property type="molecule type" value="Genomic_DNA"/>
</dbReference>
<dbReference type="Proteomes" id="UP001417504">
    <property type="component" value="Unassembled WGS sequence"/>
</dbReference>
<reference evidence="1 2" key="1">
    <citation type="submission" date="2024-01" db="EMBL/GenBank/DDBJ databases">
        <title>Genome assemblies of Stephania.</title>
        <authorList>
            <person name="Yang L."/>
        </authorList>
    </citation>
    <scope>NUCLEOTIDE SEQUENCE [LARGE SCALE GENOMIC DNA]</scope>
    <source>
        <strain evidence="1">QJT</strain>
        <tissue evidence="1">Leaf</tissue>
    </source>
</reference>
<organism evidence="1 2">
    <name type="scientific">Stephania japonica</name>
    <dbReference type="NCBI Taxonomy" id="461633"/>
    <lineage>
        <taxon>Eukaryota</taxon>
        <taxon>Viridiplantae</taxon>
        <taxon>Streptophyta</taxon>
        <taxon>Embryophyta</taxon>
        <taxon>Tracheophyta</taxon>
        <taxon>Spermatophyta</taxon>
        <taxon>Magnoliopsida</taxon>
        <taxon>Ranunculales</taxon>
        <taxon>Menispermaceae</taxon>
        <taxon>Menispermoideae</taxon>
        <taxon>Cissampelideae</taxon>
        <taxon>Stephania</taxon>
    </lineage>
</organism>
<evidence type="ECO:0000313" key="2">
    <source>
        <dbReference type="Proteomes" id="UP001417504"/>
    </source>
</evidence>
<name>A0AAP0P7B3_9MAGN</name>
<protein>
    <submittedName>
        <fullName evidence="1">Uncharacterized protein</fullName>
    </submittedName>
</protein>
<comment type="caution">
    <text evidence="1">The sequence shown here is derived from an EMBL/GenBank/DDBJ whole genome shotgun (WGS) entry which is preliminary data.</text>
</comment>
<evidence type="ECO:0000313" key="1">
    <source>
        <dbReference type="EMBL" id="KAK9130840.1"/>
    </source>
</evidence>